<keyword evidence="2" id="KW-1185">Reference proteome</keyword>
<reference evidence="1" key="1">
    <citation type="submission" date="2021-06" db="EMBL/GenBank/DDBJ databases">
        <authorList>
            <person name="Kallberg Y."/>
            <person name="Tangrot J."/>
            <person name="Rosling A."/>
        </authorList>
    </citation>
    <scope>NUCLEOTIDE SEQUENCE</scope>
    <source>
        <strain evidence="1">28 12/20/2015</strain>
    </source>
</reference>
<accession>A0ACA9KHZ8</accession>
<sequence>ILPSVSREEIDAAVSIQDALLEQQEQDVDTLIADLTSQDLDPEIEHQLNTYLDLNNWPIVTEEKLEDSEIIEIVLDEANQVENSDPDDTDEEKLEISALEGLKSLNKFISFFEQQNDTDFKTEDLKIFRR</sequence>
<evidence type="ECO:0000313" key="2">
    <source>
        <dbReference type="Proteomes" id="UP000789366"/>
    </source>
</evidence>
<gene>
    <name evidence="1" type="ORF">SPELUC_LOCUS1856</name>
</gene>
<dbReference type="Proteomes" id="UP000789366">
    <property type="component" value="Unassembled WGS sequence"/>
</dbReference>
<dbReference type="EMBL" id="CAJVPW010001078">
    <property type="protein sequence ID" value="CAG8474738.1"/>
    <property type="molecule type" value="Genomic_DNA"/>
</dbReference>
<evidence type="ECO:0000313" key="1">
    <source>
        <dbReference type="EMBL" id="CAG8474738.1"/>
    </source>
</evidence>
<name>A0ACA9KHZ8_9GLOM</name>
<comment type="caution">
    <text evidence="1">The sequence shown here is derived from an EMBL/GenBank/DDBJ whole genome shotgun (WGS) entry which is preliminary data.</text>
</comment>
<feature type="non-terminal residue" evidence="1">
    <location>
        <position position="1"/>
    </location>
</feature>
<proteinExistence type="predicted"/>
<protein>
    <submittedName>
        <fullName evidence="1">13992_t:CDS:1</fullName>
    </submittedName>
</protein>
<organism evidence="1 2">
    <name type="scientific">Cetraspora pellucida</name>
    <dbReference type="NCBI Taxonomy" id="1433469"/>
    <lineage>
        <taxon>Eukaryota</taxon>
        <taxon>Fungi</taxon>
        <taxon>Fungi incertae sedis</taxon>
        <taxon>Mucoromycota</taxon>
        <taxon>Glomeromycotina</taxon>
        <taxon>Glomeromycetes</taxon>
        <taxon>Diversisporales</taxon>
        <taxon>Gigasporaceae</taxon>
        <taxon>Cetraspora</taxon>
    </lineage>
</organism>